<organism evidence="2 3">
    <name type="scientific">Pseudomonas orientalis</name>
    <dbReference type="NCBI Taxonomy" id="76758"/>
    <lineage>
        <taxon>Bacteria</taxon>
        <taxon>Pseudomonadati</taxon>
        <taxon>Pseudomonadota</taxon>
        <taxon>Gammaproteobacteria</taxon>
        <taxon>Pseudomonadales</taxon>
        <taxon>Pseudomonadaceae</taxon>
        <taxon>Pseudomonas</taxon>
    </lineage>
</organism>
<proteinExistence type="predicted"/>
<sequence length="341" mass="36846">MWGTGVFAADSKRAGPLHVRVADQSKPVAPDADKATVKTLLNQLFEAQQSGKTQTVQDTRDKLNALREKLGDETFKAILEQLKSDVSEAWWAWLKALFPELFADEDGPSPAPSPTPPGGGGGVNRADFGPRDSMSDLPITSGASHFDYKVDNSNPGVAPKNIWSGFSQGFTGNCVTVSAIKAAMQQFGQKPTDVFKNVAEAGNGWDVVMRDGVQVHVSKDELKQAARFANFRGDDASMMTDANFMYAASAKRAQKEGNDGKTNLSFYEAMRTLNDGEVAREGLDRLGLRGLYRQGTHADFANGKIGTVEYKSHSMAVIGNRVELWGKRGGVPEPGIVSVFI</sequence>
<dbReference type="RefSeq" id="WP_130138848.1">
    <property type="nucleotide sequence ID" value="NZ_SGFE01000046.1"/>
</dbReference>
<reference evidence="2 3" key="1">
    <citation type="submission" date="2019-02" db="EMBL/GenBank/DDBJ databases">
        <title>Pseudomonas spp from wheat grain.</title>
        <authorList>
            <person name="Cho G.-S."/>
            <person name="Franz C.M.A.P."/>
        </authorList>
    </citation>
    <scope>NUCLEOTIDE SEQUENCE [LARGE SCALE GENOMIC DNA]</scope>
    <source>
        <strain evidence="2 3">133NRW</strain>
    </source>
</reference>
<name>A0A4Q7CU83_9PSED</name>
<protein>
    <submittedName>
        <fullName evidence="2">Uncharacterized protein</fullName>
    </submittedName>
</protein>
<dbReference type="Proteomes" id="UP000293369">
    <property type="component" value="Unassembled WGS sequence"/>
</dbReference>
<evidence type="ECO:0000256" key="1">
    <source>
        <dbReference type="SAM" id="MobiDB-lite"/>
    </source>
</evidence>
<feature type="region of interest" description="Disordered" evidence="1">
    <location>
        <begin position="105"/>
        <end position="136"/>
    </location>
</feature>
<gene>
    <name evidence="2" type="ORF">EUX57_20690</name>
</gene>
<dbReference type="EMBL" id="SGFE01000046">
    <property type="protein sequence ID" value="RZI29825.1"/>
    <property type="molecule type" value="Genomic_DNA"/>
</dbReference>
<dbReference type="AlphaFoldDB" id="A0A4Q7CU83"/>
<comment type="caution">
    <text evidence="2">The sequence shown here is derived from an EMBL/GenBank/DDBJ whole genome shotgun (WGS) entry which is preliminary data.</text>
</comment>
<accession>A0A4Q7CU83</accession>
<evidence type="ECO:0000313" key="2">
    <source>
        <dbReference type="EMBL" id="RZI29825.1"/>
    </source>
</evidence>
<evidence type="ECO:0000313" key="3">
    <source>
        <dbReference type="Proteomes" id="UP000293369"/>
    </source>
</evidence>